<protein>
    <submittedName>
        <fullName evidence="2">Uncharacterized protein</fullName>
    </submittedName>
</protein>
<name>A0A1Y2CF80_9FUNG</name>
<proteinExistence type="predicted"/>
<keyword evidence="3" id="KW-1185">Reference proteome</keyword>
<gene>
    <name evidence="2" type="ORF">BCR33DRAFT_716332</name>
</gene>
<dbReference type="Proteomes" id="UP000193642">
    <property type="component" value="Unassembled WGS sequence"/>
</dbReference>
<reference evidence="2 3" key="1">
    <citation type="submission" date="2016-07" db="EMBL/GenBank/DDBJ databases">
        <title>Pervasive Adenine N6-methylation of Active Genes in Fungi.</title>
        <authorList>
            <consortium name="DOE Joint Genome Institute"/>
            <person name="Mondo S.J."/>
            <person name="Dannebaum R.O."/>
            <person name="Kuo R.C."/>
            <person name="Labutti K."/>
            <person name="Haridas S."/>
            <person name="Kuo A."/>
            <person name="Salamov A."/>
            <person name="Ahrendt S.R."/>
            <person name="Lipzen A."/>
            <person name="Sullivan W."/>
            <person name="Andreopoulos W.B."/>
            <person name="Clum A."/>
            <person name="Lindquist E."/>
            <person name="Daum C."/>
            <person name="Ramamoorthy G.K."/>
            <person name="Gryganskyi A."/>
            <person name="Culley D."/>
            <person name="Magnuson J.K."/>
            <person name="James T.Y."/>
            <person name="O'Malley M.A."/>
            <person name="Stajich J.E."/>
            <person name="Spatafora J.W."/>
            <person name="Visel A."/>
            <person name="Grigoriev I.V."/>
        </authorList>
    </citation>
    <scope>NUCLEOTIDE SEQUENCE [LARGE SCALE GENOMIC DNA]</scope>
    <source>
        <strain evidence="2 3">JEL800</strain>
    </source>
</reference>
<feature type="compositionally biased region" description="Low complexity" evidence="1">
    <location>
        <begin position="333"/>
        <end position="345"/>
    </location>
</feature>
<evidence type="ECO:0000313" key="3">
    <source>
        <dbReference type="Proteomes" id="UP000193642"/>
    </source>
</evidence>
<evidence type="ECO:0000313" key="2">
    <source>
        <dbReference type="EMBL" id="ORY45689.1"/>
    </source>
</evidence>
<feature type="region of interest" description="Disordered" evidence="1">
    <location>
        <begin position="78"/>
        <end position="98"/>
    </location>
</feature>
<comment type="caution">
    <text evidence="2">The sequence shown here is derived from an EMBL/GenBank/DDBJ whole genome shotgun (WGS) entry which is preliminary data.</text>
</comment>
<organism evidence="2 3">
    <name type="scientific">Rhizoclosmatium globosum</name>
    <dbReference type="NCBI Taxonomy" id="329046"/>
    <lineage>
        <taxon>Eukaryota</taxon>
        <taxon>Fungi</taxon>
        <taxon>Fungi incertae sedis</taxon>
        <taxon>Chytridiomycota</taxon>
        <taxon>Chytridiomycota incertae sedis</taxon>
        <taxon>Chytridiomycetes</taxon>
        <taxon>Chytridiales</taxon>
        <taxon>Chytriomycetaceae</taxon>
        <taxon>Rhizoclosmatium</taxon>
    </lineage>
</organism>
<feature type="region of interest" description="Disordered" evidence="1">
    <location>
        <begin position="222"/>
        <end position="282"/>
    </location>
</feature>
<feature type="compositionally biased region" description="Polar residues" evidence="1">
    <location>
        <begin position="303"/>
        <end position="317"/>
    </location>
</feature>
<dbReference type="AlphaFoldDB" id="A0A1Y2CF80"/>
<dbReference type="EMBL" id="MCGO01000019">
    <property type="protein sequence ID" value="ORY45689.1"/>
    <property type="molecule type" value="Genomic_DNA"/>
</dbReference>
<dbReference type="OrthoDB" id="2162575at2759"/>
<sequence>MAAQSLSLVACGSNFLLSCTHHLDPAEATSFGGSGEPLDVLLLEDVTRVVDLSKRIQMAKPTRDIWSSLLRTLNSNSIHKRSRSEPASRLNPQPKFSAPANSSKFDTFIVSAEKSIVSAAGIIGLAISCIHHSTSPTTTPSNSKLNTPSLILKLNSFGRIQQSYPLTPFLGGDSQSLLNRFLMRFVYAADVQRLCAALSKAVREGKSEVYVRWDWKSLLETCPTTDSDSESESENEESDDEDGNQNMFDGDEPDISATADDASPSTPPRSSSTPLQHPSPFQFSLSAATSTDSLPLLELEQDPTWSEYQSQQPTRRQSLVEPRGMTLPLSLPSTASQSHASSSSNHSQIVSVQSASSSNPATLIWTRFLIAKSSLIPSDTPQTFSMIPLIVVTAVPNLHTRVWPTDKDVIRSIAHESGPWIDCFEEREVTTTRKRGKKDAVAGVLERVTVRVLGSLFRYAIRFQQGVLGGSSSGSVVVK</sequence>
<evidence type="ECO:0000256" key="1">
    <source>
        <dbReference type="SAM" id="MobiDB-lite"/>
    </source>
</evidence>
<accession>A0A1Y2CF80</accession>
<feature type="compositionally biased region" description="Acidic residues" evidence="1">
    <location>
        <begin position="227"/>
        <end position="254"/>
    </location>
</feature>
<feature type="region of interest" description="Disordered" evidence="1">
    <location>
        <begin position="303"/>
        <end position="345"/>
    </location>
</feature>